<reference evidence="2" key="1">
    <citation type="submission" date="2022-01" db="UniProtKB">
        <authorList>
            <consortium name="EnsemblMetazoa"/>
        </authorList>
    </citation>
    <scope>IDENTIFICATION</scope>
</reference>
<dbReference type="AlphaFoldDB" id="A0A8I6TMF8"/>
<sequence>MNFPAADCCSVSMQGQSEMAHTTSRQPLLGHMDETLCEQAVNQMQMRVFDKLNALEKVLNLTEFAVLCSDIIENINDSRIISRNVDHNAPSVSSSYFPSQSTIQIHDIFVDASLIRNVENTQFQPVYSQNTFRHPSNIQIQNGKYNRHVNNNNEPQKLQGSIYHGSTANSVTFNRSNRGNKQIKAATNLSSVPEENDENCVKIGPPDNSILTPSEELMSHSFESSEPEESVEVIKVNKTSSSITQALAKTNLKVDFIISNWTLELINTTLRVKGDKYSVDGKLVEENFQTSAIKAARRVKPLTVIKTNKETFCLEGLLMDPQNTIPKPVKSMCKNTFPIFWKKAATLWISCNSQSKKVDSPLTVKVPNQKRKTKSKDQLQKEREDNRRCLLDQLMSNEDSSRNGMTPSSLLNSVKKKNIQKGQYTPPTKIIKEVIDVCKVTSEQKSAVKEPIEKDRKKHNIVVERMAKNLNAKKRIVKSVEKPVSTATAAVMEIPVRNEDKDDSSCFSNISSIESES</sequence>
<evidence type="ECO:0008006" key="4">
    <source>
        <dbReference type="Google" id="ProtNLM"/>
    </source>
</evidence>
<evidence type="ECO:0000256" key="1">
    <source>
        <dbReference type="SAM" id="MobiDB-lite"/>
    </source>
</evidence>
<dbReference type="EnsemblMetazoa" id="XM_024227948.1">
    <property type="protein sequence ID" value="XP_024083716.1"/>
    <property type="gene ID" value="LOC106661947"/>
</dbReference>
<feature type="region of interest" description="Disordered" evidence="1">
    <location>
        <begin position="498"/>
        <end position="517"/>
    </location>
</feature>
<organism evidence="2 3">
    <name type="scientific">Cimex lectularius</name>
    <name type="common">Bed bug</name>
    <name type="synonym">Acanthia lectularia</name>
    <dbReference type="NCBI Taxonomy" id="79782"/>
    <lineage>
        <taxon>Eukaryota</taxon>
        <taxon>Metazoa</taxon>
        <taxon>Ecdysozoa</taxon>
        <taxon>Arthropoda</taxon>
        <taxon>Hexapoda</taxon>
        <taxon>Insecta</taxon>
        <taxon>Pterygota</taxon>
        <taxon>Neoptera</taxon>
        <taxon>Paraneoptera</taxon>
        <taxon>Hemiptera</taxon>
        <taxon>Heteroptera</taxon>
        <taxon>Panheteroptera</taxon>
        <taxon>Cimicomorpha</taxon>
        <taxon>Cimicidae</taxon>
        <taxon>Cimex</taxon>
    </lineage>
</organism>
<protein>
    <recommendedName>
        <fullName evidence="4">SANTA domain-containing protein</fullName>
    </recommendedName>
</protein>
<evidence type="ECO:0000313" key="3">
    <source>
        <dbReference type="Proteomes" id="UP000494040"/>
    </source>
</evidence>
<dbReference type="GeneID" id="106661947"/>
<feature type="compositionally biased region" description="Basic and acidic residues" evidence="1">
    <location>
        <begin position="375"/>
        <end position="390"/>
    </location>
</feature>
<proteinExistence type="predicted"/>
<keyword evidence="3" id="KW-1185">Reference proteome</keyword>
<dbReference type="Proteomes" id="UP000494040">
    <property type="component" value="Unassembled WGS sequence"/>
</dbReference>
<dbReference type="RefSeq" id="XP_024083716.1">
    <property type="nucleotide sequence ID" value="XM_024227948.1"/>
</dbReference>
<feature type="compositionally biased region" description="Low complexity" evidence="1">
    <location>
        <begin position="505"/>
        <end position="517"/>
    </location>
</feature>
<accession>A0A8I6TMF8</accession>
<evidence type="ECO:0000313" key="2">
    <source>
        <dbReference type="EnsemblMetazoa" id="XP_024083716.1"/>
    </source>
</evidence>
<name>A0A8I6TMF8_CIMLE</name>
<feature type="compositionally biased region" description="Polar residues" evidence="1">
    <location>
        <begin position="394"/>
        <end position="412"/>
    </location>
</feature>
<dbReference type="OrthoDB" id="10669493at2759"/>
<feature type="region of interest" description="Disordered" evidence="1">
    <location>
        <begin position="360"/>
        <end position="414"/>
    </location>
</feature>